<evidence type="ECO:0000313" key="4">
    <source>
        <dbReference type="EMBL" id="ACB53108.1"/>
    </source>
</evidence>
<dbReference type="eggNOG" id="COG0236">
    <property type="taxonomic scope" value="Bacteria"/>
</dbReference>
<dbReference type="EMBL" id="CP000806">
    <property type="protein sequence ID" value="ACB53108.1"/>
    <property type="molecule type" value="Genomic_DNA"/>
</dbReference>
<dbReference type="GO" id="GO:0031177">
    <property type="term" value="F:phosphopantetheine binding"/>
    <property type="evidence" value="ECO:0007669"/>
    <property type="project" value="InterPro"/>
</dbReference>
<feature type="domain" description="Carrier" evidence="3">
    <location>
        <begin position="15"/>
        <end position="92"/>
    </location>
</feature>
<evidence type="ECO:0000313" key="5">
    <source>
        <dbReference type="Proteomes" id="UP000001203"/>
    </source>
</evidence>
<dbReference type="AlphaFoldDB" id="B1X1S8"/>
<dbReference type="SUPFAM" id="SSF47336">
    <property type="entry name" value="ACP-like"/>
    <property type="match status" value="1"/>
</dbReference>
<dbReference type="Pfam" id="PF00550">
    <property type="entry name" value="PP-binding"/>
    <property type="match status" value="1"/>
</dbReference>
<gene>
    <name evidence="4" type="ordered locus">cce_3760</name>
</gene>
<keyword evidence="5" id="KW-1185">Reference proteome</keyword>
<dbReference type="PROSITE" id="PS50075">
    <property type="entry name" value="CARRIER"/>
    <property type="match status" value="1"/>
</dbReference>
<dbReference type="InterPro" id="IPR020806">
    <property type="entry name" value="PKS_PP-bd"/>
</dbReference>
<evidence type="ECO:0000256" key="2">
    <source>
        <dbReference type="ARBA" id="ARBA00022553"/>
    </source>
</evidence>
<dbReference type="InterPro" id="IPR036736">
    <property type="entry name" value="ACP-like_sf"/>
</dbReference>
<dbReference type="OrthoDB" id="425617at2"/>
<dbReference type="InterPro" id="IPR006162">
    <property type="entry name" value="Ppantetheine_attach_site"/>
</dbReference>
<accession>B1X1S8</accession>
<organism evidence="4 5">
    <name type="scientific">Crocosphaera subtropica (strain ATCC 51142 / BH68)</name>
    <name type="common">Cyanothece sp. (strain ATCC 51142)</name>
    <dbReference type="NCBI Taxonomy" id="43989"/>
    <lineage>
        <taxon>Bacteria</taxon>
        <taxon>Bacillati</taxon>
        <taxon>Cyanobacteriota</taxon>
        <taxon>Cyanophyceae</taxon>
        <taxon>Oscillatoriophycideae</taxon>
        <taxon>Chroococcales</taxon>
        <taxon>Aphanothecaceae</taxon>
        <taxon>Crocosphaera</taxon>
        <taxon>Crocosphaera subtropica</taxon>
    </lineage>
</organism>
<dbReference type="HOGENOM" id="CLU_157807_2_1_3"/>
<reference evidence="4 5" key="1">
    <citation type="journal article" date="2008" name="Proc. Natl. Acad. Sci. U.S.A.">
        <title>The genome of Cyanothece 51142, a unicellular diazotrophic cyanobacterium important in the marine nitrogen cycle.</title>
        <authorList>
            <person name="Welsh E.A."/>
            <person name="Liberton M."/>
            <person name="Stoeckel J."/>
            <person name="Loh T."/>
            <person name="Elvitigala T."/>
            <person name="Wang C."/>
            <person name="Wollam A."/>
            <person name="Fulton R.S."/>
            <person name="Clifton S.W."/>
            <person name="Jacobs J.M."/>
            <person name="Aurora R."/>
            <person name="Ghosh B.K."/>
            <person name="Sherman L.A."/>
            <person name="Smith R.D."/>
            <person name="Wilson R.K."/>
            <person name="Pakrasi H.B."/>
        </authorList>
    </citation>
    <scope>NUCLEOTIDE SEQUENCE [LARGE SCALE GENOMIC DNA]</scope>
    <source>
        <strain evidence="5">ATCC 51142 / BH68</strain>
    </source>
</reference>
<dbReference type="STRING" id="43989.cce_3760"/>
<dbReference type="PROSITE" id="PS00012">
    <property type="entry name" value="PHOSPHOPANTETHEINE"/>
    <property type="match status" value="1"/>
</dbReference>
<proteinExistence type="predicted"/>
<dbReference type="Gene3D" id="1.10.1200.10">
    <property type="entry name" value="ACP-like"/>
    <property type="match status" value="1"/>
</dbReference>
<dbReference type="Proteomes" id="UP000001203">
    <property type="component" value="Chromosome circular"/>
</dbReference>
<protein>
    <recommendedName>
        <fullName evidence="3">Carrier domain-containing protein</fullName>
    </recommendedName>
</protein>
<keyword evidence="1" id="KW-0596">Phosphopantetheine</keyword>
<keyword evidence="2" id="KW-0597">Phosphoprotein</keyword>
<sequence>MNSQQPTVSDPQKSPSYSEIEAWLISYLSKLLEVDPETIDVNNTFESYGLDSSASVGLSGDLQEWLETDLDPTLLFDYPTIDSLSHYLAEND</sequence>
<dbReference type="SMART" id="SM01294">
    <property type="entry name" value="PKS_PP_betabranch"/>
    <property type="match status" value="1"/>
</dbReference>
<dbReference type="InterPro" id="IPR009081">
    <property type="entry name" value="PP-bd_ACP"/>
</dbReference>
<evidence type="ECO:0000259" key="3">
    <source>
        <dbReference type="PROSITE" id="PS50075"/>
    </source>
</evidence>
<evidence type="ECO:0000256" key="1">
    <source>
        <dbReference type="ARBA" id="ARBA00022450"/>
    </source>
</evidence>
<name>B1X1S8_CROS5</name>
<dbReference type="KEGG" id="cyt:cce_3760"/>
<dbReference type="RefSeq" id="WP_009545083.1">
    <property type="nucleotide sequence ID" value="NC_010546.1"/>
</dbReference>
<dbReference type="SMART" id="SM00823">
    <property type="entry name" value="PKS_PP"/>
    <property type="match status" value="1"/>
</dbReference>